<proteinExistence type="predicted"/>
<evidence type="ECO:0000259" key="1">
    <source>
        <dbReference type="PROSITE" id="PS50933"/>
    </source>
</evidence>
<evidence type="ECO:0000313" key="2">
    <source>
        <dbReference type="EMBL" id="MCB5226388.1"/>
    </source>
</evidence>
<dbReference type="InterPro" id="IPR010895">
    <property type="entry name" value="CHRD"/>
</dbReference>
<dbReference type="PANTHER" id="PTHR46526">
    <property type="entry name" value="CHORDIN"/>
    <property type="match status" value="1"/>
</dbReference>
<sequence length="757" mass="79219">MKKLICFSVIGLLLMGCNDNDNDKVEVPPPPVFTVSQTFNAELSGDQQVPRTPSTAMATGTVEIDENLMQVRASINLTSVANVQAVHIHDGDLGLNGPVAFSFTDGNNDGIYQLAETTISADLMTDLKDGDWYINVHTTAYPDGEIRGQIVNAQTVIVTFPLSGAQEVPAVSTTAMGYAYAAVDQTDYEVNLTVRTSGVDDATMAHIHTGRIGMNGSVLAPLTQLSDDVSVWVLADNTLIDEATFAVLASGGHYVNVHTPANPSGELRGQILTENFVLATFPLSGAQEVPAVTTSASGDGYALVNTTDYSVELVAVTEGVDNATMAHIHTGRVGNNGGVLVALEQADGAVGVWKTPEDTQIDADIFAVLASGGHYVNVHTPANPSGELRGQILTDNFALATFKLSGAQEVPRVTTTASGDGYALVNTTDYSVEVVAVTQGVNDATMAHIHTGRVGNNGPVLVALEQDQTNLGKWSTPAETEINADIFAVLASGGHYVNVHTPANPGGELRGQILTDNFVLATFNLSGAQEVPAVTTTATGQGYALVNTSNFNLELVALTQDADAATMAHIHTGRIGQNGGVLVALERATDNAGKWSTPADTVINADILAVLTDGGHYVNIHTPTNPGGELRGQIIRASDYALVTFPLSGAQEVPAVTTMARGDGYALVRLQDFNVELQVLTSGVADATMAHIHTGVRGSNGPVLVALERNAADVNRWQTSTGTNLNAAIFAVLASGGHYVNIHTPAFPSGEIRGQIE</sequence>
<comment type="caution">
    <text evidence="2">The sequence shown here is derived from an EMBL/GenBank/DDBJ whole genome shotgun (WGS) entry which is preliminary data.</text>
</comment>
<keyword evidence="3" id="KW-1185">Reference proteome</keyword>
<dbReference type="Proteomes" id="UP000633814">
    <property type="component" value="Unassembled WGS sequence"/>
</dbReference>
<dbReference type="EMBL" id="JAEINI020000003">
    <property type="protein sequence ID" value="MCB5226388.1"/>
    <property type="molecule type" value="Genomic_DNA"/>
</dbReference>
<organism evidence="2 3">
    <name type="scientific">Alishewanella maricola</name>
    <dbReference type="NCBI Taxonomy" id="2795740"/>
    <lineage>
        <taxon>Bacteria</taxon>
        <taxon>Pseudomonadati</taxon>
        <taxon>Pseudomonadota</taxon>
        <taxon>Gammaproteobacteria</taxon>
        <taxon>Alteromonadales</taxon>
        <taxon>Alteromonadaceae</taxon>
        <taxon>Alishewanella</taxon>
    </lineage>
</organism>
<accession>A0ABS8C251</accession>
<dbReference type="InterPro" id="IPR052278">
    <property type="entry name" value="Chordin-like_regulators"/>
</dbReference>
<gene>
    <name evidence="2" type="ORF">JAO78_006130</name>
</gene>
<feature type="domain" description="CHRD" evidence="1">
    <location>
        <begin position="275"/>
        <end position="397"/>
    </location>
</feature>
<reference evidence="2 3" key="1">
    <citation type="submission" date="2021-10" db="EMBL/GenBank/DDBJ databases">
        <title>Alishewanella koreense sp. nov. isolated from seawater of southwestern coast in South Korea and the proposal for the reclassification of Rheinheimera perlucida and Rheinheimera tuosuensis as Arsukibacterium perlucida and Arsukibacterium tuosuensis.</title>
        <authorList>
            <person name="Kim K.H."/>
            <person name="Ruan W."/>
            <person name="Kim K.R."/>
            <person name="Baek J.H."/>
            <person name="Jeon C.O."/>
        </authorList>
    </citation>
    <scope>NUCLEOTIDE SEQUENCE [LARGE SCALE GENOMIC DNA]</scope>
    <source>
        <strain evidence="2 3">16-MA</strain>
    </source>
</reference>
<evidence type="ECO:0000313" key="3">
    <source>
        <dbReference type="Proteomes" id="UP000633814"/>
    </source>
</evidence>
<dbReference type="PANTHER" id="PTHR46526:SF1">
    <property type="entry name" value="CHORDIN"/>
    <property type="match status" value="1"/>
</dbReference>
<dbReference type="PROSITE" id="PS51257">
    <property type="entry name" value="PROKAR_LIPOPROTEIN"/>
    <property type="match status" value="1"/>
</dbReference>
<dbReference type="Pfam" id="PF07452">
    <property type="entry name" value="CHRD"/>
    <property type="match status" value="6"/>
</dbReference>
<protein>
    <submittedName>
        <fullName evidence="2">CHRD domain-containing protein</fullName>
    </submittedName>
</protein>
<feature type="domain" description="CHRD" evidence="1">
    <location>
        <begin position="639"/>
        <end position="757"/>
    </location>
</feature>
<dbReference type="RefSeq" id="WP_226750481.1">
    <property type="nucleotide sequence ID" value="NZ_JAEINI020000003.1"/>
</dbReference>
<feature type="domain" description="CHRD" evidence="1">
    <location>
        <begin position="35"/>
        <end position="155"/>
    </location>
</feature>
<dbReference type="PROSITE" id="PS50933">
    <property type="entry name" value="CHRD"/>
    <property type="match status" value="3"/>
</dbReference>
<name>A0ABS8C251_9ALTE</name>
<dbReference type="SMART" id="SM00754">
    <property type="entry name" value="CHRD"/>
    <property type="match status" value="6"/>
</dbReference>